<evidence type="ECO:0000256" key="1">
    <source>
        <dbReference type="SAM" id="SignalP"/>
    </source>
</evidence>
<dbReference type="Proteomes" id="UP000636709">
    <property type="component" value="Unassembled WGS sequence"/>
</dbReference>
<comment type="caution">
    <text evidence="2">The sequence shown here is derived from an EMBL/GenBank/DDBJ whole genome shotgun (WGS) entry which is preliminary data.</text>
</comment>
<keyword evidence="3" id="KW-1185">Reference proteome</keyword>
<dbReference type="PANTHER" id="PTHR33880:SF11">
    <property type="entry name" value="NEPROSIN DOMAIN-CONTAINING PROTEIN"/>
    <property type="match status" value="1"/>
</dbReference>
<name>A0A835F928_9POAL</name>
<accession>A0A835F928</accession>
<dbReference type="EMBL" id="JACEFO010001605">
    <property type="protein sequence ID" value="KAF8732035.1"/>
    <property type="molecule type" value="Genomic_DNA"/>
</dbReference>
<dbReference type="InterPro" id="IPR038941">
    <property type="entry name" value="At4g14100-like"/>
</dbReference>
<sequence length="235" mass="25268">MGQCAIMAATWMEASQVTDAAAASRADVASRLPLLHLTFLLLATAAAAAVGGEPSPPPATATTPWPEKFHAVVVTNLTGSGGRLQQIDIYYDWPRGSALNVIRNQLAGDPLRDVQWVNGTSYLFDAMSCRAFHFAVGLLPPDWKKKKAGHDGGGGAAYLGREHVDGFDCHVWSNFVFDRYYEDVVTGLPVAWIVDGMERHVLSFEPGAVLEDCSKWQAPAYCFNGSKADAPASSP</sequence>
<dbReference type="AlphaFoldDB" id="A0A835F928"/>
<proteinExistence type="predicted"/>
<evidence type="ECO:0000313" key="2">
    <source>
        <dbReference type="EMBL" id="KAF8732035.1"/>
    </source>
</evidence>
<dbReference type="PANTHER" id="PTHR33880">
    <property type="entry name" value="EXPRESSED PROTEIN"/>
    <property type="match status" value="1"/>
</dbReference>
<keyword evidence="1" id="KW-0732">Signal</keyword>
<feature type="signal peptide" evidence="1">
    <location>
        <begin position="1"/>
        <end position="48"/>
    </location>
</feature>
<reference evidence="2" key="1">
    <citation type="submission" date="2020-07" db="EMBL/GenBank/DDBJ databases">
        <title>Genome sequence and genetic diversity analysis of an under-domesticated orphan crop, white fonio (Digitaria exilis).</title>
        <authorList>
            <person name="Bennetzen J.L."/>
            <person name="Chen S."/>
            <person name="Ma X."/>
            <person name="Wang X."/>
            <person name="Yssel A.E.J."/>
            <person name="Chaluvadi S.R."/>
            <person name="Johnson M."/>
            <person name="Gangashetty P."/>
            <person name="Hamidou F."/>
            <person name="Sanogo M.D."/>
            <person name="Zwaenepoel A."/>
            <person name="Wallace J."/>
            <person name="Van De Peer Y."/>
            <person name="Van Deynze A."/>
        </authorList>
    </citation>
    <scope>NUCLEOTIDE SEQUENCE</scope>
    <source>
        <tissue evidence="2">Leaves</tissue>
    </source>
</reference>
<dbReference type="OrthoDB" id="643324at2759"/>
<feature type="chain" id="PRO_5032308642" evidence="1">
    <location>
        <begin position="49"/>
        <end position="235"/>
    </location>
</feature>
<evidence type="ECO:0000313" key="3">
    <source>
        <dbReference type="Proteomes" id="UP000636709"/>
    </source>
</evidence>
<organism evidence="2 3">
    <name type="scientific">Digitaria exilis</name>
    <dbReference type="NCBI Taxonomy" id="1010633"/>
    <lineage>
        <taxon>Eukaryota</taxon>
        <taxon>Viridiplantae</taxon>
        <taxon>Streptophyta</taxon>
        <taxon>Embryophyta</taxon>
        <taxon>Tracheophyta</taxon>
        <taxon>Spermatophyta</taxon>
        <taxon>Magnoliopsida</taxon>
        <taxon>Liliopsida</taxon>
        <taxon>Poales</taxon>
        <taxon>Poaceae</taxon>
        <taxon>PACMAD clade</taxon>
        <taxon>Panicoideae</taxon>
        <taxon>Panicodae</taxon>
        <taxon>Paniceae</taxon>
        <taxon>Anthephorinae</taxon>
        <taxon>Digitaria</taxon>
    </lineage>
</organism>
<protein>
    <submittedName>
        <fullName evidence="2">Uncharacterized protein</fullName>
    </submittedName>
</protein>
<gene>
    <name evidence="2" type="ORF">HU200_015991</name>
</gene>